<feature type="binding site" evidence="8">
    <location>
        <begin position="214"/>
        <end position="215"/>
    </location>
    <ligand>
        <name>substrate</name>
    </ligand>
</feature>
<evidence type="ECO:0000256" key="1">
    <source>
        <dbReference type="ARBA" id="ARBA00005196"/>
    </source>
</evidence>
<dbReference type="Gene3D" id="3.10.310.10">
    <property type="entry name" value="Diaminopimelate Epimerase, Chain A, domain 1"/>
    <property type="match status" value="2"/>
</dbReference>
<sequence length="280" mass="30653">MATTIKFTKMQGAGNDYIYINTLEYPIADPVKTSIKWSSYHTGIGSDGLVLIGKSALADFSMRIFNADGSEAMMCGNASRCIGKYVYDNKLTQKEVITLETLSGIKILKLHTENGLVEEVTVDMDLPLLANSSQINTPDGKMLAKTITVDGKEYKGTFVCMGNPHLVIFIDDIKDVNLPAIGPKLENHPLFPERTNVEFAEVLPDGSLRMRVWERGSGITMACGTGACATAVAAYLNHKTGRKSRVRMDGGDLQIHWNEKDGHVYMTGPAVKVFDGEIEI</sequence>
<evidence type="ECO:0000313" key="10">
    <source>
        <dbReference type="EMBL" id="TGY71954.1"/>
    </source>
</evidence>
<dbReference type="RefSeq" id="WP_025017406.1">
    <property type="nucleotide sequence ID" value="NZ_CANPVL010000006.1"/>
</dbReference>
<evidence type="ECO:0000313" key="11">
    <source>
        <dbReference type="Proteomes" id="UP000310760"/>
    </source>
</evidence>
<keyword evidence="6 8" id="KW-0413">Isomerase</keyword>
<feature type="active site" description="Proton donor" evidence="8">
    <location>
        <position position="75"/>
    </location>
</feature>
<feature type="active site" evidence="9">
    <location>
        <position position="75"/>
    </location>
</feature>
<feature type="binding site" evidence="8">
    <location>
        <begin position="76"/>
        <end position="77"/>
    </location>
    <ligand>
        <name>substrate</name>
    </ligand>
</feature>
<dbReference type="AlphaFoldDB" id="A0A4S2FRX7"/>
<dbReference type="PANTHER" id="PTHR31689">
    <property type="entry name" value="DIAMINOPIMELATE EPIMERASE, CHLOROPLASTIC"/>
    <property type="match status" value="1"/>
</dbReference>
<dbReference type="InterPro" id="IPR001653">
    <property type="entry name" value="DAP_epimerase_DapF"/>
</dbReference>
<proteinExistence type="inferred from homology"/>
<feature type="binding site" evidence="8">
    <location>
        <position position="196"/>
    </location>
    <ligand>
        <name>substrate</name>
    </ligand>
</feature>
<keyword evidence="8" id="KW-0963">Cytoplasm</keyword>
<comment type="function">
    <text evidence="8">Catalyzes the stereoinversion of LL-2,6-diaminopimelate (L,L-DAP) to meso-diaminopimelate (meso-DAP), a precursor of L-lysine and an essential component of the bacterial peptidoglycan.</text>
</comment>
<feature type="binding site" evidence="8">
    <location>
        <position position="66"/>
    </location>
    <ligand>
        <name>substrate</name>
    </ligand>
</feature>
<comment type="subunit">
    <text evidence="8">Homodimer.</text>
</comment>
<organism evidence="10 11">
    <name type="scientific">Phocaeicola sartorii</name>
    <dbReference type="NCBI Taxonomy" id="671267"/>
    <lineage>
        <taxon>Bacteria</taxon>
        <taxon>Pseudomonadati</taxon>
        <taxon>Bacteroidota</taxon>
        <taxon>Bacteroidia</taxon>
        <taxon>Bacteroidales</taxon>
        <taxon>Bacteroidaceae</taxon>
        <taxon>Phocaeicola</taxon>
    </lineage>
</organism>
<dbReference type="GO" id="GO:0008837">
    <property type="term" value="F:diaminopimelate epimerase activity"/>
    <property type="evidence" value="ECO:0007669"/>
    <property type="project" value="UniProtKB-UniRule"/>
</dbReference>
<feature type="binding site" evidence="8">
    <location>
        <begin position="224"/>
        <end position="225"/>
    </location>
    <ligand>
        <name>substrate</name>
    </ligand>
</feature>
<dbReference type="Proteomes" id="UP000310760">
    <property type="component" value="Unassembled WGS sequence"/>
</dbReference>
<evidence type="ECO:0000256" key="4">
    <source>
        <dbReference type="ARBA" id="ARBA00022605"/>
    </source>
</evidence>
<evidence type="ECO:0000256" key="8">
    <source>
        <dbReference type="HAMAP-Rule" id="MF_00197"/>
    </source>
</evidence>
<dbReference type="EC" id="5.1.1.7" evidence="3 8"/>
<name>A0A4S2FRX7_9BACT</name>
<dbReference type="GO" id="GO:0005829">
    <property type="term" value="C:cytosol"/>
    <property type="evidence" value="ECO:0007669"/>
    <property type="project" value="TreeGrafter"/>
</dbReference>
<feature type="active site" description="Proton acceptor" evidence="8">
    <location>
        <position position="223"/>
    </location>
</feature>
<feature type="site" description="Could be important to modulate the pK values of the two catalytic cysteine residues" evidence="8">
    <location>
        <position position="165"/>
    </location>
</feature>
<dbReference type="SUPFAM" id="SSF54506">
    <property type="entry name" value="Diaminopimelate epimerase-like"/>
    <property type="match status" value="2"/>
</dbReference>
<evidence type="ECO:0000256" key="2">
    <source>
        <dbReference type="ARBA" id="ARBA00010219"/>
    </source>
</evidence>
<gene>
    <name evidence="8" type="primary">dapF</name>
    <name evidence="10" type="ORF">E5339_05140</name>
</gene>
<comment type="similarity">
    <text evidence="2 8">Belongs to the diaminopimelate epimerase family.</text>
</comment>
<dbReference type="HAMAP" id="MF_00197">
    <property type="entry name" value="DAP_epimerase"/>
    <property type="match status" value="1"/>
</dbReference>
<keyword evidence="4 8" id="KW-0028">Amino-acid biosynthesis</keyword>
<dbReference type="GO" id="GO:0009089">
    <property type="term" value="P:lysine biosynthetic process via diaminopimelate"/>
    <property type="evidence" value="ECO:0007669"/>
    <property type="project" value="UniProtKB-UniRule"/>
</dbReference>
<comment type="caution">
    <text evidence="10">The sequence shown here is derived from an EMBL/GenBank/DDBJ whole genome shotgun (WGS) entry which is preliminary data.</text>
</comment>
<accession>A0A4S2FRX7</accession>
<comment type="catalytic activity">
    <reaction evidence="7 8">
        <text>(2S,6S)-2,6-diaminopimelate = meso-2,6-diaminopimelate</text>
        <dbReference type="Rhea" id="RHEA:15393"/>
        <dbReference type="ChEBI" id="CHEBI:57609"/>
        <dbReference type="ChEBI" id="CHEBI:57791"/>
        <dbReference type="EC" id="5.1.1.7"/>
    </reaction>
</comment>
<feature type="binding site" evidence="8">
    <location>
        <position position="15"/>
    </location>
    <ligand>
        <name>substrate</name>
    </ligand>
</feature>
<dbReference type="InterPro" id="IPR018510">
    <property type="entry name" value="DAP_epimerase_AS"/>
</dbReference>
<protein>
    <recommendedName>
        <fullName evidence="3 8">Diaminopimelate epimerase</fullName>
        <shortName evidence="8">DAP epimerase</shortName>
        <ecNumber evidence="3 8">5.1.1.7</ecNumber>
    </recommendedName>
    <alternativeName>
        <fullName evidence="8">PLP-independent amino acid racemase</fullName>
    </alternativeName>
</protein>
<feature type="site" description="Could be important to modulate the pK values of the two catalytic cysteine residues" evidence="8">
    <location>
        <position position="214"/>
    </location>
</feature>
<keyword evidence="5 8" id="KW-0457">Lysine biosynthesis</keyword>
<reference evidence="10 11" key="1">
    <citation type="submission" date="2019-04" db="EMBL/GenBank/DDBJ databases">
        <title>Microbes associate with the intestines of laboratory mice.</title>
        <authorList>
            <person name="Navarre W."/>
            <person name="Wong E."/>
            <person name="Huang K."/>
            <person name="Tropini C."/>
            <person name="Ng K."/>
            <person name="Yu B."/>
        </authorList>
    </citation>
    <scope>NUCLEOTIDE SEQUENCE [LARGE SCALE GENOMIC DNA]</scope>
    <source>
        <strain evidence="10 11">NM22_B1</strain>
    </source>
</reference>
<evidence type="ECO:0000256" key="3">
    <source>
        <dbReference type="ARBA" id="ARBA00013080"/>
    </source>
</evidence>
<dbReference type="UniPathway" id="UPA00034">
    <property type="reaction ID" value="UER00025"/>
</dbReference>
<feature type="binding site" evidence="8">
    <location>
        <position position="163"/>
    </location>
    <ligand>
        <name>substrate</name>
    </ligand>
</feature>
<dbReference type="PANTHER" id="PTHR31689:SF0">
    <property type="entry name" value="DIAMINOPIMELATE EPIMERASE"/>
    <property type="match status" value="1"/>
</dbReference>
<comment type="subcellular location">
    <subcellularLocation>
        <location evidence="8">Cytoplasm</location>
    </subcellularLocation>
</comment>
<dbReference type="Pfam" id="PF01678">
    <property type="entry name" value="DAP_epimerase"/>
    <property type="match status" value="2"/>
</dbReference>
<comment type="caution">
    <text evidence="8">Lacks conserved residue(s) required for the propagation of feature annotation.</text>
</comment>
<evidence type="ECO:0000256" key="5">
    <source>
        <dbReference type="ARBA" id="ARBA00023154"/>
    </source>
</evidence>
<comment type="pathway">
    <text evidence="1 8">Amino-acid biosynthesis; L-lysine biosynthesis via DAP pathway; DL-2,6-diaminopimelate from LL-2,6-diaminopimelate: step 1/1.</text>
</comment>
<dbReference type="PROSITE" id="PS01326">
    <property type="entry name" value="DAP_EPIMERASE"/>
    <property type="match status" value="1"/>
</dbReference>
<evidence type="ECO:0000256" key="9">
    <source>
        <dbReference type="PROSITE-ProRule" id="PRU10125"/>
    </source>
</evidence>
<dbReference type="NCBIfam" id="TIGR00652">
    <property type="entry name" value="DapF"/>
    <property type="match status" value="1"/>
</dbReference>
<dbReference type="EMBL" id="SRYJ01000008">
    <property type="protein sequence ID" value="TGY71954.1"/>
    <property type="molecule type" value="Genomic_DNA"/>
</dbReference>
<evidence type="ECO:0000256" key="7">
    <source>
        <dbReference type="ARBA" id="ARBA00051712"/>
    </source>
</evidence>
<evidence type="ECO:0000256" key="6">
    <source>
        <dbReference type="ARBA" id="ARBA00023235"/>
    </source>
</evidence>